<feature type="domain" description="RING-type" evidence="9">
    <location>
        <begin position="376"/>
        <end position="421"/>
    </location>
</feature>
<reference evidence="10 11" key="1">
    <citation type="submission" date="2015-07" db="EMBL/GenBank/DDBJ databases">
        <title>Comparative genomics of the Sigatoka disease complex on banana suggests a link between parallel evolutionary changes in Pseudocercospora fijiensis and Pseudocercospora eumusae and increased virulence on the banana host.</title>
        <authorList>
            <person name="Chang T.-C."/>
            <person name="Salvucci A."/>
            <person name="Crous P.W."/>
            <person name="Stergiopoulos I."/>
        </authorList>
    </citation>
    <scope>NUCLEOTIDE SEQUENCE [LARGE SCALE GENOMIC DNA]</scope>
    <source>
        <strain evidence="10 11">CBS 114824</strain>
    </source>
</reference>
<dbReference type="PROSITE" id="PS50089">
    <property type="entry name" value="ZF_RING_2"/>
    <property type="match status" value="1"/>
</dbReference>
<feature type="compositionally biased region" description="Low complexity" evidence="7">
    <location>
        <begin position="128"/>
        <end position="145"/>
    </location>
</feature>
<keyword evidence="3 6" id="KW-0863">Zinc-finger</keyword>
<keyword evidence="5" id="KW-0862">Zinc</keyword>
<dbReference type="GO" id="GO:0061630">
    <property type="term" value="F:ubiquitin protein ligase activity"/>
    <property type="evidence" value="ECO:0007669"/>
    <property type="project" value="TreeGrafter"/>
</dbReference>
<dbReference type="Pfam" id="PF17123">
    <property type="entry name" value="zf-RING_11"/>
    <property type="match status" value="1"/>
</dbReference>
<dbReference type="SUPFAM" id="SSF49879">
    <property type="entry name" value="SMAD/FHA domain"/>
    <property type="match status" value="1"/>
</dbReference>
<dbReference type="GO" id="GO:0008270">
    <property type="term" value="F:zinc ion binding"/>
    <property type="evidence" value="ECO:0007669"/>
    <property type="project" value="UniProtKB-KW"/>
</dbReference>
<feature type="compositionally biased region" description="Pro residues" evidence="7">
    <location>
        <begin position="93"/>
        <end position="103"/>
    </location>
</feature>
<name>A0A139GXJ0_9PEZI</name>
<dbReference type="OrthoDB" id="687730at2759"/>
<sequence>MLNSAGPATASVYTATTSATPSSPTRPSRLRGLSYLRSYTHNHLHRVETPPPPVPPLALRSTSNPATSSNAREAPSPQPPSSVGTERERGNRQPPPPPPPPPSTIQSAENGWIPTIQGRSGLTRESPHPTSTSTESASPEPSTTTADMTRSRTASSQGPTAMANTTMRRASVTEAGNASAESSSAMPDSSTPPAAQSKDQLPTIRFIPHVETRANHRPSLQFAAVSRQLKTPNSVVRVGRYSERDNAAGDVVGFKSKVVSRRHCEFWCNEGQWYVKDVKSSSGTFLNHVRLSSPGAESRPYPVNDGDVVQLGIDFKGGEEAIFRCVKIRIECNRGWQKGLNSFNTSAHKKLFKNALKSKGGAGRDSDAASVNSSECSICLNPVAPCQALFVAPCSHVWHFKCVRNYINGPAWPNFNCPNCRLVSDLDADVDVEPVMDADFDALIEEHADELEASSHGQGESRVESRASSEGNPSYSNSDGDEHQRYHTPPPPERDSRESAMEAELSRLLQESTLSTPARNISVPTRQAEPGASRPPNHRSRPSSGALGTRPIDIVPPKSGSRTPNERHGARSATPTTHTQFALSPGGPVHDGPMTPRNDAGPFIFDDRDRMERSVVRHAVGDMDASARHDHNRADSDTF</sequence>
<dbReference type="Gene3D" id="3.30.40.10">
    <property type="entry name" value="Zinc/RING finger domain, C3HC4 (zinc finger)"/>
    <property type="match status" value="1"/>
</dbReference>
<evidence type="ECO:0008006" key="12">
    <source>
        <dbReference type="Google" id="ProtNLM"/>
    </source>
</evidence>
<evidence type="ECO:0000313" key="10">
    <source>
        <dbReference type="EMBL" id="KXS94901.1"/>
    </source>
</evidence>
<evidence type="ECO:0000256" key="5">
    <source>
        <dbReference type="ARBA" id="ARBA00022833"/>
    </source>
</evidence>
<feature type="compositionally biased region" description="Polar residues" evidence="7">
    <location>
        <begin position="468"/>
        <end position="478"/>
    </location>
</feature>
<accession>A0A139GXJ0</accession>
<feature type="region of interest" description="Disordered" evidence="7">
    <location>
        <begin position="450"/>
        <end position="606"/>
    </location>
</feature>
<protein>
    <recommendedName>
        <fullName evidence="12">RING-type E3 ubiquitin transferase</fullName>
    </recommendedName>
</protein>
<comment type="caution">
    <text evidence="10">The sequence shown here is derived from an EMBL/GenBank/DDBJ whole genome shotgun (WGS) entry which is preliminary data.</text>
</comment>
<dbReference type="SUPFAM" id="SSF57850">
    <property type="entry name" value="RING/U-box"/>
    <property type="match status" value="1"/>
</dbReference>
<dbReference type="Proteomes" id="UP000070133">
    <property type="component" value="Unassembled WGS sequence"/>
</dbReference>
<keyword evidence="2" id="KW-0479">Metal-binding</keyword>
<dbReference type="PANTHER" id="PTHR15067:SF7">
    <property type="entry name" value="E3 UBIQUITIN-PROTEIN LIGASE DMA1-RELATED"/>
    <property type="match status" value="1"/>
</dbReference>
<keyword evidence="1" id="KW-0808">Transferase</keyword>
<evidence type="ECO:0000259" key="9">
    <source>
        <dbReference type="PROSITE" id="PS50089"/>
    </source>
</evidence>
<dbReference type="Gene3D" id="2.60.200.20">
    <property type="match status" value="1"/>
</dbReference>
<evidence type="ECO:0000256" key="2">
    <source>
        <dbReference type="ARBA" id="ARBA00022723"/>
    </source>
</evidence>
<feature type="compositionally biased region" description="Low complexity" evidence="7">
    <location>
        <begin position="174"/>
        <end position="195"/>
    </location>
</feature>
<dbReference type="PANTHER" id="PTHR15067">
    <property type="entry name" value="E3 UBIQUITIN-PROTEIN LIGASE RNF8"/>
    <property type="match status" value="1"/>
</dbReference>
<dbReference type="FunFam" id="2.60.200.20:FF:000030">
    <property type="entry name" value="FHA domain-containing protein"/>
    <property type="match status" value="1"/>
</dbReference>
<dbReference type="GO" id="GO:0006511">
    <property type="term" value="P:ubiquitin-dependent protein catabolic process"/>
    <property type="evidence" value="ECO:0007669"/>
    <property type="project" value="TreeGrafter"/>
</dbReference>
<dbReference type="SMART" id="SM00184">
    <property type="entry name" value="RING"/>
    <property type="match status" value="1"/>
</dbReference>
<evidence type="ECO:0000256" key="6">
    <source>
        <dbReference type="PROSITE-ProRule" id="PRU00175"/>
    </source>
</evidence>
<evidence type="ECO:0000256" key="4">
    <source>
        <dbReference type="ARBA" id="ARBA00022786"/>
    </source>
</evidence>
<dbReference type="GO" id="GO:0005829">
    <property type="term" value="C:cytosol"/>
    <property type="evidence" value="ECO:0007669"/>
    <property type="project" value="TreeGrafter"/>
</dbReference>
<evidence type="ECO:0000256" key="7">
    <source>
        <dbReference type="SAM" id="MobiDB-lite"/>
    </source>
</evidence>
<dbReference type="EMBL" id="LFZN01000248">
    <property type="protein sequence ID" value="KXS94901.1"/>
    <property type="molecule type" value="Genomic_DNA"/>
</dbReference>
<dbReference type="GO" id="GO:0000151">
    <property type="term" value="C:ubiquitin ligase complex"/>
    <property type="evidence" value="ECO:0007669"/>
    <property type="project" value="TreeGrafter"/>
</dbReference>
<feature type="region of interest" description="Disordered" evidence="7">
    <location>
        <begin position="1"/>
        <end position="202"/>
    </location>
</feature>
<evidence type="ECO:0000256" key="1">
    <source>
        <dbReference type="ARBA" id="ARBA00022679"/>
    </source>
</evidence>
<dbReference type="InterPro" id="IPR013083">
    <property type="entry name" value="Znf_RING/FYVE/PHD"/>
</dbReference>
<dbReference type="AlphaFoldDB" id="A0A139GXJ0"/>
<feature type="compositionally biased region" description="Polar residues" evidence="7">
    <location>
        <begin position="509"/>
        <end position="525"/>
    </location>
</feature>
<keyword evidence="11" id="KW-1185">Reference proteome</keyword>
<evidence type="ECO:0000256" key="3">
    <source>
        <dbReference type="ARBA" id="ARBA00022771"/>
    </source>
</evidence>
<feature type="compositionally biased region" description="Polar residues" evidence="7">
    <location>
        <begin position="573"/>
        <end position="582"/>
    </location>
</feature>
<evidence type="ECO:0000259" key="8">
    <source>
        <dbReference type="PROSITE" id="PS50006"/>
    </source>
</evidence>
<feature type="compositionally biased region" description="Low complexity" evidence="7">
    <location>
        <begin position="7"/>
        <end position="27"/>
    </location>
</feature>
<feature type="compositionally biased region" description="Polar residues" evidence="7">
    <location>
        <begin position="60"/>
        <end position="71"/>
    </location>
</feature>
<proteinExistence type="predicted"/>
<dbReference type="InterPro" id="IPR008984">
    <property type="entry name" value="SMAD_FHA_dom_sf"/>
</dbReference>
<evidence type="ECO:0000313" key="11">
    <source>
        <dbReference type="Proteomes" id="UP000070133"/>
    </source>
</evidence>
<gene>
    <name evidence="10" type="ORF">AC578_7658</name>
</gene>
<dbReference type="STRING" id="321146.A0A139GXJ0"/>
<dbReference type="PROSITE" id="PS50006">
    <property type="entry name" value="FHA_DOMAIN"/>
    <property type="match status" value="1"/>
</dbReference>
<keyword evidence="4" id="KW-0833">Ubl conjugation pathway</keyword>
<feature type="compositionally biased region" description="Polar residues" evidence="7">
    <location>
        <begin position="146"/>
        <end position="168"/>
    </location>
</feature>
<dbReference type="GO" id="GO:0016567">
    <property type="term" value="P:protein ubiquitination"/>
    <property type="evidence" value="ECO:0007669"/>
    <property type="project" value="TreeGrafter"/>
</dbReference>
<dbReference type="InterPro" id="IPR000253">
    <property type="entry name" value="FHA_dom"/>
</dbReference>
<dbReference type="GO" id="GO:0032153">
    <property type="term" value="C:cell division site"/>
    <property type="evidence" value="ECO:0007669"/>
    <property type="project" value="TreeGrafter"/>
</dbReference>
<feature type="domain" description="FHA" evidence="8">
    <location>
        <begin position="236"/>
        <end position="291"/>
    </location>
</feature>
<organism evidence="10 11">
    <name type="scientific">Pseudocercospora eumusae</name>
    <dbReference type="NCBI Taxonomy" id="321146"/>
    <lineage>
        <taxon>Eukaryota</taxon>
        <taxon>Fungi</taxon>
        <taxon>Dikarya</taxon>
        <taxon>Ascomycota</taxon>
        <taxon>Pezizomycotina</taxon>
        <taxon>Dothideomycetes</taxon>
        <taxon>Dothideomycetidae</taxon>
        <taxon>Mycosphaerellales</taxon>
        <taxon>Mycosphaerellaceae</taxon>
        <taxon>Pseudocercospora</taxon>
    </lineage>
</organism>
<dbReference type="InterPro" id="IPR001841">
    <property type="entry name" value="Znf_RING"/>
</dbReference>
<dbReference type="SMART" id="SM00240">
    <property type="entry name" value="FHA"/>
    <property type="match status" value="1"/>
</dbReference>
<dbReference type="Pfam" id="PF00498">
    <property type="entry name" value="FHA"/>
    <property type="match status" value="1"/>
</dbReference>